<proteinExistence type="predicted"/>
<evidence type="ECO:0000313" key="5">
    <source>
        <dbReference type="Proteomes" id="UP000650081"/>
    </source>
</evidence>
<dbReference type="Pfam" id="PF12770">
    <property type="entry name" value="CHAT"/>
    <property type="match status" value="1"/>
</dbReference>
<evidence type="ECO:0000313" key="4">
    <source>
        <dbReference type="EMBL" id="MBC6996159.1"/>
    </source>
</evidence>
<keyword evidence="1" id="KW-0175">Coiled coil</keyword>
<sequence>MKLMLFLLLSFGVSSLLAQDEGVANDCQSTYSQALNALHAGKYDTAIERGKRAYTCTENFPAAAGITGRAYLALLQVDSAEWWLSRALESGKIDIAEQTRCLNAQAELYLVSGYFSKARSACQRALEITTACSDCDSLRLSALLATAQYFDFRGREDSVEIYLTEARTLAGGERFIDHPLGIKLLEAEAFQMMATGQPDKAKLLLRRALELKRKELGDAHHQVGNSYRYLAELEIKLTNYPASKALVDSGAAILEAILPSDHPELFALEEQKLEARTMSNEAEALENMIGFLERKVVHAADYYGPESFSAAKAWIKLAEYYIIAGRYEEASVLTERGLDILRRFFPEDNEQFIVGYMQMARIAERLEAFDKANIFLEKTLILQRTYLNRNEVQLIQFYSNIVEVATDSTLRRQAAQYLFDLYRKVYGDNNVYANFYAYQLGLFEFASGDEMKGVQLMESGLSGLRPLLGKDNRIVLSFELTLYLLYCKGEKIKEGLEQLKSLFPRLVSNNARTELSKLEYGLAFAHLRLGVPDTALLYIESCLDRLNFTTEENYAEVEDRPTLLLALDKAADIHAALGRQNNAPGEIRQAIAYQEMAYRIAEDQRQKYLSQQDQLAYKSKYYRRTEQLLGYYLDLADLEKVKAPVGQMLATLEKTKYTVLVESLRRGRPRVMTRIPADLLELESAFNEDIRSIYRQLLGPNPPADEKQRRALELAGVAAKLRLDSLGQIFKEKHPDYFDLLYEQDKLNLSDLQKEVLLPGQTLLQYLLGDSSLFIFVIKQDFADVHRIAIGKDFREQVVRMMQNGILGYHGAPPSAQNERQRARAVEAFAESSSFLYDKLIAPVKEQLSPELIIVPDGILSYLPFEALPSVSSSQSTPDAEGRYLLEDHQISYAFSATLLRDVQRRSPDNIPTLSVLAMSPFAETFKPTTLQNGVEGRTERVTNPTALPWSKDEVQNVGQLFGGKVVMGPQATDAVFEALAPQSTIIHLATHGVADDREGEFSHLVLRNEEGGYLYFYVRDIYGLRLNAEMVVLSACSTNLGQLRRGEGIVGLSRAFTFAGAKSVLATLWQVDDRATAEIIGAFYTHLKAAGTSKAAALRQAKLDYLNANRSEVQGAPFFWAALVATGDMRPLE</sequence>
<dbReference type="EMBL" id="JACSIT010000149">
    <property type="protein sequence ID" value="MBC6996159.1"/>
    <property type="molecule type" value="Genomic_DNA"/>
</dbReference>
<evidence type="ECO:0000259" key="3">
    <source>
        <dbReference type="Pfam" id="PF12770"/>
    </source>
</evidence>
<dbReference type="AlphaFoldDB" id="A0A923TA35"/>
<dbReference type="InterPro" id="IPR019734">
    <property type="entry name" value="TPR_rpt"/>
</dbReference>
<evidence type="ECO:0000256" key="2">
    <source>
        <dbReference type="SAM" id="SignalP"/>
    </source>
</evidence>
<comment type="caution">
    <text evidence="4">The sequence shown here is derived from an EMBL/GenBank/DDBJ whole genome shotgun (WGS) entry which is preliminary data.</text>
</comment>
<dbReference type="SMART" id="SM00028">
    <property type="entry name" value="TPR"/>
    <property type="match status" value="7"/>
</dbReference>
<dbReference type="SUPFAM" id="SSF48452">
    <property type="entry name" value="TPR-like"/>
    <property type="match status" value="1"/>
</dbReference>
<dbReference type="Proteomes" id="UP000650081">
    <property type="component" value="Unassembled WGS sequence"/>
</dbReference>
<dbReference type="InterPro" id="IPR024983">
    <property type="entry name" value="CHAT_dom"/>
</dbReference>
<feature type="domain" description="CHAT" evidence="3">
    <location>
        <begin position="833"/>
        <end position="1129"/>
    </location>
</feature>
<name>A0A923TA35_9BACT</name>
<evidence type="ECO:0000256" key="1">
    <source>
        <dbReference type="SAM" id="Coils"/>
    </source>
</evidence>
<dbReference type="PANTHER" id="PTHR10098:SF112">
    <property type="entry name" value="SLR0380 PROTEIN"/>
    <property type="match status" value="1"/>
</dbReference>
<gene>
    <name evidence="4" type="ORF">H9S92_18455</name>
</gene>
<feature type="signal peptide" evidence="2">
    <location>
        <begin position="1"/>
        <end position="18"/>
    </location>
</feature>
<feature type="coiled-coil region" evidence="1">
    <location>
        <begin position="268"/>
        <end position="295"/>
    </location>
</feature>
<dbReference type="InterPro" id="IPR011990">
    <property type="entry name" value="TPR-like_helical_dom_sf"/>
</dbReference>
<reference evidence="4" key="1">
    <citation type="submission" date="2020-08" db="EMBL/GenBank/DDBJ databases">
        <title>Lewinella bacteria from marine environments.</title>
        <authorList>
            <person name="Zhong Y."/>
        </authorList>
    </citation>
    <scope>NUCLEOTIDE SEQUENCE</scope>
    <source>
        <strain evidence="4">KCTC 42187</strain>
    </source>
</reference>
<feature type="chain" id="PRO_5037472782" evidence="2">
    <location>
        <begin position="19"/>
        <end position="1134"/>
    </location>
</feature>
<dbReference type="PANTHER" id="PTHR10098">
    <property type="entry name" value="RAPSYN-RELATED"/>
    <property type="match status" value="1"/>
</dbReference>
<protein>
    <submittedName>
        <fullName evidence="4">CHAT domain-containing protein</fullName>
    </submittedName>
</protein>
<keyword evidence="2" id="KW-0732">Signal</keyword>
<accession>A0A923TA35</accession>
<keyword evidence="5" id="KW-1185">Reference proteome</keyword>
<dbReference type="Gene3D" id="1.25.40.10">
    <property type="entry name" value="Tetratricopeptide repeat domain"/>
    <property type="match status" value="3"/>
</dbReference>
<organism evidence="4 5">
    <name type="scientific">Neolewinella lacunae</name>
    <dbReference type="NCBI Taxonomy" id="1517758"/>
    <lineage>
        <taxon>Bacteria</taxon>
        <taxon>Pseudomonadati</taxon>
        <taxon>Bacteroidota</taxon>
        <taxon>Saprospiria</taxon>
        <taxon>Saprospirales</taxon>
        <taxon>Lewinellaceae</taxon>
        <taxon>Neolewinella</taxon>
    </lineage>
</organism>